<evidence type="ECO:0000313" key="3">
    <source>
        <dbReference type="Proteomes" id="UP001499909"/>
    </source>
</evidence>
<accession>A0ABP7MFD9</accession>
<protein>
    <submittedName>
        <fullName evidence="2">DUF2238 domain-containing protein</fullName>
    </submittedName>
</protein>
<feature type="transmembrane region" description="Helical" evidence="1">
    <location>
        <begin position="156"/>
        <end position="176"/>
    </location>
</feature>
<dbReference type="Proteomes" id="UP001499909">
    <property type="component" value="Unassembled WGS sequence"/>
</dbReference>
<dbReference type="InterPro" id="IPR014509">
    <property type="entry name" value="YjdF-like"/>
</dbReference>
<dbReference type="Pfam" id="PF09997">
    <property type="entry name" value="DUF2238"/>
    <property type="match status" value="1"/>
</dbReference>
<feature type="transmembrane region" description="Helical" evidence="1">
    <location>
        <begin position="36"/>
        <end position="54"/>
    </location>
</feature>
<name>A0ABP7MFD9_9BACT</name>
<keyword evidence="3" id="KW-1185">Reference proteome</keyword>
<feature type="transmembrane region" description="Helical" evidence="1">
    <location>
        <begin position="66"/>
        <end position="83"/>
    </location>
</feature>
<proteinExistence type="predicted"/>
<feature type="transmembrane region" description="Helical" evidence="1">
    <location>
        <begin position="126"/>
        <end position="144"/>
    </location>
</feature>
<comment type="caution">
    <text evidence="2">The sequence shown here is derived from an EMBL/GenBank/DDBJ whole genome shotgun (WGS) entry which is preliminary data.</text>
</comment>
<keyword evidence="1" id="KW-0812">Transmembrane</keyword>
<keyword evidence="1" id="KW-0472">Membrane</keyword>
<organism evidence="2 3">
    <name type="scientific">Hymenobacter algoricola</name>
    <dbReference type="NCBI Taxonomy" id="486267"/>
    <lineage>
        <taxon>Bacteria</taxon>
        <taxon>Pseudomonadati</taxon>
        <taxon>Bacteroidota</taxon>
        <taxon>Cytophagia</taxon>
        <taxon>Cytophagales</taxon>
        <taxon>Hymenobacteraceae</taxon>
        <taxon>Hymenobacter</taxon>
    </lineage>
</organism>
<sequence>MRPNFPAAVSAANFLFLPGSISMLPERSATPVAHWFPKLLLALYLVEFVVLGIRPAERTTWLAENGPIFLIVGTLVVLCLRGVRFSNLAYALMSVLVFLHTIGGHYTFEKVPFTWFNSLFGFERNMFDRVAHVTVGFYAFAIIEHTDRRATIRSRAVSYLFPLCVIGTVAMSYEVLEWLYADLNDPAAGAAFLGSQGDIWDAQKDMLADTSGAVLALGLYWLRRRLHASPAENRQNP</sequence>
<dbReference type="PIRSF" id="PIRSF020606">
    <property type="entry name" value="UCP020606"/>
    <property type="match status" value="1"/>
</dbReference>
<evidence type="ECO:0000313" key="2">
    <source>
        <dbReference type="EMBL" id="GAA3921790.1"/>
    </source>
</evidence>
<evidence type="ECO:0000256" key="1">
    <source>
        <dbReference type="SAM" id="Phobius"/>
    </source>
</evidence>
<dbReference type="InterPro" id="IPR058534">
    <property type="entry name" value="YjdF"/>
</dbReference>
<keyword evidence="1" id="KW-1133">Transmembrane helix</keyword>
<dbReference type="EMBL" id="BAABDH010000012">
    <property type="protein sequence ID" value="GAA3921790.1"/>
    <property type="molecule type" value="Genomic_DNA"/>
</dbReference>
<gene>
    <name evidence="2" type="ORF">GCM10022406_04900</name>
</gene>
<feature type="transmembrane region" description="Helical" evidence="1">
    <location>
        <begin position="88"/>
        <end position="106"/>
    </location>
</feature>
<feature type="transmembrane region" description="Helical" evidence="1">
    <location>
        <begin position="6"/>
        <end position="24"/>
    </location>
</feature>
<reference evidence="3" key="1">
    <citation type="journal article" date="2019" name="Int. J. Syst. Evol. Microbiol.">
        <title>The Global Catalogue of Microorganisms (GCM) 10K type strain sequencing project: providing services to taxonomists for standard genome sequencing and annotation.</title>
        <authorList>
            <consortium name="The Broad Institute Genomics Platform"/>
            <consortium name="The Broad Institute Genome Sequencing Center for Infectious Disease"/>
            <person name="Wu L."/>
            <person name="Ma J."/>
        </authorList>
    </citation>
    <scope>NUCLEOTIDE SEQUENCE [LARGE SCALE GENOMIC DNA]</scope>
    <source>
        <strain evidence="3">JCM 17214</strain>
    </source>
</reference>